<dbReference type="AlphaFoldDB" id="A0A8S4PTT9"/>
<dbReference type="Gene3D" id="1.20.140.150">
    <property type="match status" value="1"/>
</dbReference>
<gene>
    <name evidence="2" type="ORF">OFUS_LOCUS19575</name>
</gene>
<reference evidence="2" key="1">
    <citation type="submission" date="2022-03" db="EMBL/GenBank/DDBJ databases">
        <authorList>
            <person name="Martin C."/>
        </authorList>
    </citation>
    <scope>NUCLEOTIDE SEQUENCE</scope>
</reference>
<sequence>MPVIKTTTVSSSGNSASVHTISFKGISGGIFFCLALALVLYVVGFATTGWTIVLNSHFGLWESCVCGRAPSGADWFRAVQAMIIIGHVGLVACMICVFIYMCVHAVNKTNTILALTIICFVTVLFMLVGFIVYGAKATNVSWSFVLCVVGGIFTLIAGVLSVVQMRQSRGITD</sequence>
<feature type="transmembrane region" description="Helical" evidence="1">
    <location>
        <begin position="29"/>
        <end position="53"/>
    </location>
</feature>
<dbReference type="OrthoDB" id="6149483at2759"/>
<protein>
    <submittedName>
        <fullName evidence="2">Uncharacterized protein</fullName>
    </submittedName>
</protein>
<accession>A0A8S4PTT9</accession>
<keyword evidence="3" id="KW-1185">Reference proteome</keyword>
<feature type="transmembrane region" description="Helical" evidence="1">
    <location>
        <begin position="78"/>
        <end position="100"/>
    </location>
</feature>
<dbReference type="Proteomes" id="UP000749559">
    <property type="component" value="Unassembled WGS sequence"/>
</dbReference>
<proteinExistence type="predicted"/>
<name>A0A8S4PTT9_OWEFU</name>
<dbReference type="EMBL" id="CAIIXF020000009">
    <property type="protein sequence ID" value="CAH1794968.1"/>
    <property type="molecule type" value="Genomic_DNA"/>
</dbReference>
<organism evidence="2 3">
    <name type="scientific">Owenia fusiformis</name>
    <name type="common">Polychaete worm</name>
    <dbReference type="NCBI Taxonomy" id="6347"/>
    <lineage>
        <taxon>Eukaryota</taxon>
        <taxon>Metazoa</taxon>
        <taxon>Spiralia</taxon>
        <taxon>Lophotrochozoa</taxon>
        <taxon>Annelida</taxon>
        <taxon>Polychaeta</taxon>
        <taxon>Sedentaria</taxon>
        <taxon>Canalipalpata</taxon>
        <taxon>Sabellida</taxon>
        <taxon>Oweniida</taxon>
        <taxon>Oweniidae</taxon>
        <taxon>Owenia</taxon>
    </lineage>
</organism>
<comment type="caution">
    <text evidence="2">The sequence shown here is derived from an EMBL/GenBank/DDBJ whole genome shotgun (WGS) entry which is preliminary data.</text>
</comment>
<keyword evidence="1" id="KW-1133">Transmembrane helix</keyword>
<keyword evidence="1" id="KW-0812">Transmembrane</keyword>
<evidence type="ECO:0000256" key="1">
    <source>
        <dbReference type="SAM" id="Phobius"/>
    </source>
</evidence>
<feature type="transmembrane region" description="Helical" evidence="1">
    <location>
        <begin position="112"/>
        <end position="135"/>
    </location>
</feature>
<keyword evidence="1" id="KW-0472">Membrane</keyword>
<evidence type="ECO:0000313" key="2">
    <source>
        <dbReference type="EMBL" id="CAH1794968.1"/>
    </source>
</evidence>
<evidence type="ECO:0000313" key="3">
    <source>
        <dbReference type="Proteomes" id="UP000749559"/>
    </source>
</evidence>
<feature type="transmembrane region" description="Helical" evidence="1">
    <location>
        <begin position="141"/>
        <end position="163"/>
    </location>
</feature>